<sequence length="92" mass="9903">MSLIPQPQSVTLKDGVVELASLDDVDEALDTTLLHPEGYTIDISAGLFYARQTLLQLLPPSALRHGGGTTHGHHRRRPWALPAQAIADAPTT</sequence>
<dbReference type="Gene3D" id="3.30.379.10">
    <property type="entry name" value="Chitobiase/beta-hexosaminidase domain 2-like"/>
    <property type="match status" value="1"/>
</dbReference>
<dbReference type="GO" id="GO:0016787">
    <property type="term" value="F:hydrolase activity"/>
    <property type="evidence" value="ECO:0007669"/>
    <property type="project" value="UniProtKB-KW"/>
</dbReference>
<evidence type="ECO:0000256" key="1">
    <source>
        <dbReference type="ARBA" id="ARBA00022801"/>
    </source>
</evidence>
<dbReference type="InterPro" id="IPR029018">
    <property type="entry name" value="Hex-like_dom2"/>
</dbReference>
<name>A0A2N6P2S6_BEABA</name>
<keyword evidence="1" id="KW-0378">Hydrolase</keyword>
<dbReference type="Proteomes" id="UP000235728">
    <property type="component" value="Unassembled WGS sequence"/>
</dbReference>
<dbReference type="AlphaFoldDB" id="A0A2N6P2S6"/>
<gene>
    <name evidence="3" type="ORF">BM221_001257</name>
</gene>
<evidence type="ECO:0000256" key="2">
    <source>
        <dbReference type="SAM" id="MobiDB-lite"/>
    </source>
</evidence>
<evidence type="ECO:0000313" key="4">
    <source>
        <dbReference type="Proteomes" id="UP000235728"/>
    </source>
</evidence>
<proteinExistence type="predicted"/>
<organism evidence="3 4">
    <name type="scientific">Beauveria bassiana</name>
    <name type="common">White muscardine disease fungus</name>
    <name type="synonym">Tritirachium shiotae</name>
    <dbReference type="NCBI Taxonomy" id="176275"/>
    <lineage>
        <taxon>Eukaryota</taxon>
        <taxon>Fungi</taxon>
        <taxon>Dikarya</taxon>
        <taxon>Ascomycota</taxon>
        <taxon>Pezizomycotina</taxon>
        <taxon>Sordariomycetes</taxon>
        <taxon>Hypocreomycetidae</taxon>
        <taxon>Hypocreales</taxon>
        <taxon>Cordycipitaceae</taxon>
        <taxon>Beauveria</taxon>
    </lineage>
</organism>
<feature type="region of interest" description="Disordered" evidence="2">
    <location>
        <begin position="64"/>
        <end position="92"/>
    </location>
</feature>
<protein>
    <submittedName>
        <fullName evidence="3">Uncharacterized protein</fullName>
    </submittedName>
</protein>
<comment type="caution">
    <text evidence="3">The sequence shown here is derived from an EMBL/GenBank/DDBJ whole genome shotgun (WGS) entry which is preliminary data.</text>
</comment>
<reference evidence="3 4" key="1">
    <citation type="journal article" date="2016" name="Appl. Microbiol. Biotechnol.">
        <title>Characterization of T-DNA insertion mutants with decreased virulence in the entomopathogenic fungus Beauveria bassiana JEF-007.</title>
        <authorList>
            <person name="Kim S."/>
            <person name="Lee S.J."/>
            <person name="Nai Y.S."/>
            <person name="Yu J.S."/>
            <person name="Lee M.R."/>
            <person name="Yang Y.T."/>
            <person name="Kim J.S."/>
        </authorList>
    </citation>
    <scope>NUCLEOTIDE SEQUENCE [LARGE SCALE GENOMIC DNA]</scope>
    <source>
        <strain evidence="3 4">JEF-007</strain>
    </source>
</reference>
<accession>A0A2N6P2S6</accession>
<dbReference type="SUPFAM" id="SSF55545">
    <property type="entry name" value="beta-N-acetylhexosaminidase-like domain"/>
    <property type="match status" value="1"/>
</dbReference>
<evidence type="ECO:0000313" key="3">
    <source>
        <dbReference type="EMBL" id="PMB73831.1"/>
    </source>
</evidence>
<dbReference type="EMBL" id="MRVG01000001">
    <property type="protein sequence ID" value="PMB73831.1"/>
    <property type="molecule type" value="Genomic_DNA"/>
</dbReference>